<comment type="pathway">
    <text evidence="3">tRNA modification; 5-methoxycarbonylmethyl-2-thiouridine-tRNA biosynthesis.</text>
</comment>
<evidence type="ECO:0000256" key="3">
    <source>
        <dbReference type="HAMAP-Rule" id="MF_03054"/>
    </source>
</evidence>
<feature type="region of interest" description="Disordered" evidence="4">
    <location>
        <begin position="415"/>
        <end position="446"/>
    </location>
</feature>
<comment type="function">
    <text evidence="3">Plays a central role in 2-thiolation of mcm(5)S(2)U at tRNA wobble positions of tRNA(Lys), tRNA(Glu) and tRNA(Gln). May act by forming a heterodimer with NCS6 that ligates sulfur from thiocarboxylated URM1 onto the uridine of tRNAs at wobble position. Prior mcm(5) tRNA modification by the elongator complex is required for 2-thiolation. May also be involved in protein urmylation.</text>
</comment>
<dbReference type="Gene3D" id="3.40.50.620">
    <property type="entry name" value="HUPs"/>
    <property type="match status" value="1"/>
</dbReference>
<feature type="compositionally biased region" description="Low complexity" evidence="4">
    <location>
        <begin position="415"/>
        <end position="431"/>
    </location>
</feature>
<dbReference type="UniPathway" id="UPA00988"/>
<sequence>MSCGNPDAVPIDGEPKEETLMPKKKTIDSRICIRCKDRKGSMVLGHYTYCRECLALLVVAKFTRLLFPHLPPLSRKPDTPTPSILLACSGGSASISMLELFHRAFCQSTSTKSRTGRARWGRIVVGFVDFGHEEQTRADKRWTSIKALAEKYEWETWKVKVEEAFDKDGELINDKGGLNGTIGVNVLPGRVLKTTHLPNANPTSSYHSLLAQLPVSSHPSLRFQLLSSLLTRMAYSLSTAPSPTPTPPLLLTGLTSTRSASLVVSALASGRGYSLPLLVSSSFEAQGVNVIRPLGGLGKKELAWYARERGLPSWDLDWDSGVGIGEDGKGGKSSIEALTQEFIQTLNTTHPSTVSTIARTASKLVFPGYLPPSHDSSQARPSSCPRENPWAGRVCPICELPADQSPLEWLATTSITSLSSQSSPPTSPSQTHSEHETTTPGKTPTMPLEDKLCYACLTTLVSPSAASRTTKLATDAQVDESEPFAPLPSWVLGNLVGEVNKEKKKGEKEGQKQVKVEREQVENWLKEEGWLLNDDNDDDVGGNKD</sequence>
<dbReference type="AlphaFoldDB" id="A0A0F7SFG4"/>
<keyword evidence="2 3" id="KW-0819">tRNA processing</keyword>
<dbReference type="EMBL" id="LN483211">
    <property type="protein sequence ID" value="CDZ97546.1"/>
    <property type="molecule type" value="Genomic_DNA"/>
</dbReference>
<dbReference type="GO" id="GO:0016779">
    <property type="term" value="F:nucleotidyltransferase activity"/>
    <property type="evidence" value="ECO:0007669"/>
    <property type="project" value="UniProtKB-UniRule"/>
</dbReference>
<dbReference type="InterPro" id="IPR014729">
    <property type="entry name" value="Rossmann-like_a/b/a_fold"/>
</dbReference>
<gene>
    <name evidence="3" type="primary">NCS2</name>
    <name evidence="3" type="synonym">CTU2</name>
</gene>
<dbReference type="Pfam" id="PF10288">
    <property type="entry name" value="CTU2"/>
    <property type="match status" value="1"/>
</dbReference>
<comment type="similarity">
    <text evidence="3">Belongs to the CTU2/NCS2 family.</text>
</comment>
<dbReference type="GO" id="GO:0032447">
    <property type="term" value="P:protein urmylation"/>
    <property type="evidence" value="ECO:0007669"/>
    <property type="project" value="UniProtKB-UniRule"/>
</dbReference>
<dbReference type="InterPro" id="IPR019407">
    <property type="entry name" value="CTU2"/>
</dbReference>
<dbReference type="SUPFAM" id="SSF52402">
    <property type="entry name" value="Adenine nucleotide alpha hydrolases-like"/>
    <property type="match status" value="1"/>
</dbReference>
<dbReference type="GO" id="GO:0005829">
    <property type="term" value="C:cytosol"/>
    <property type="evidence" value="ECO:0007669"/>
    <property type="project" value="TreeGrafter"/>
</dbReference>
<keyword evidence="1 3" id="KW-0963">Cytoplasm</keyword>
<reference evidence="5" key="1">
    <citation type="submission" date="2014-08" db="EMBL/GenBank/DDBJ databases">
        <authorList>
            <person name="Sharma Rahul"/>
            <person name="Thines Marco"/>
        </authorList>
    </citation>
    <scope>NUCLEOTIDE SEQUENCE</scope>
</reference>
<evidence type="ECO:0000313" key="5">
    <source>
        <dbReference type="EMBL" id="CDZ97546.1"/>
    </source>
</evidence>
<dbReference type="GO" id="GO:0000049">
    <property type="term" value="F:tRNA binding"/>
    <property type="evidence" value="ECO:0007669"/>
    <property type="project" value="InterPro"/>
</dbReference>
<evidence type="ECO:0000256" key="4">
    <source>
        <dbReference type="SAM" id="MobiDB-lite"/>
    </source>
</evidence>
<dbReference type="PANTHER" id="PTHR20882:SF14">
    <property type="entry name" value="CYTOPLASMIC TRNA 2-THIOLATION PROTEIN 2"/>
    <property type="match status" value="1"/>
</dbReference>
<dbReference type="GO" id="GO:0016783">
    <property type="term" value="F:sulfurtransferase activity"/>
    <property type="evidence" value="ECO:0007669"/>
    <property type="project" value="TreeGrafter"/>
</dbReference>
<evidence type="ECO:0000256" key="2">
    <source>
        <dbReference type="ARBA" id="ARBA00022694"/>
    </source>
</evidence>
<protein>
    <recommendedName>
        <fullName evidence="3">Cytoplasmic tRNA 2-thiolation protein 2</fullName>
    </recommendedName>
</protein>
<comment type="subcellular location">
    <subcellularLocation>
        <location evidence="3">Cytoplasm</location>
    </subcellularLocation>
</comment>
<dbReference type="PANTHER" id="PTHR20882">
    <property type="entry name" value="CYTOPLASMIC TRNA 2-THIOLATION PROTEIN 2"/>
    <property type="match status" value="1"/>
</dbReference>
<organism evidence="5">
    <name type="scientific">Phaffia rhodozyma</name>
    <name type="common">Yeast</name>
    <name type="synonym">Xanthophyllomyces dendrorhous</name>
    <dbReference type="NCBI Taxonomy" id="264483"/>
    <lineage>
        <taxon>Eukaryota</taxon>
        <taxon>Fungi</taxon>
        <taxon>Dikarya</taxon>
        <taxon>Basidiomycota</taxon>
        <taxon>Agaricomycotina</taxon>
        <taxon>Tremellomycetes</taxon>
        <taxon>Cystofilobasidiales</taxon>
        <taxon>Mrakiaceae</taxon>
        <taxon>Phaffia</taxon>
    </lineage>
</organism>
<accession>A0A0F7SFG4</accession>
<proteinExistence type="inferred from homology"/>
<dbReference type="GO" id="GO:0002143">
    <property type="term" value="P:tRNA wobble position uridine thiolation"/>
    <property type="evidence" value="ECO:0007669"/>
    <property type="project" value="TreeGrafter"/>
</dbReference>
<name>A0A0F7SFG4_PHARH</name>
<dbReference type="HAMAP" id="MF_03054">
    <property type="entry name" value="CTU2"/>
    <property type="match status" value="1"/>
</dbReference>
<evidence type="ECO:0000256" key="1">
    <source>
        <dbReference type="ARBA" id="ARBA00022490"/>
    </source>
</evidence>